<evidence type="ECO:0000256" key="5">
    <source>
        <dbReference type="SAM" id="MobiDB-lite"/>
    </source>
</evidence>
<name>A0ABW6K1Y2_9BACI</name>
<dbReference type="InterPro" id="IPR036127">
    <property type="entry name" value="CcmE-like_sf"/>
</dbReference>
<keyword evidence="4" id="KW-0472">Membrane</keyword>
<dbReference type="InterPro" id="IPR004329">
    <property type="entry name" value="CcmE"/>
</dbReference>
<dbReference type="Gene3D" id="2.40.50.140">
    <property type="entry name" value="Nucleic acid-binding proteins"/>
    <property type="match status" value="1"/>
</dbReference>
<keyword evidence="3" id="KW-0201">Cytochrome c-type biogenesis</keyword>
<dbReference type="EMBL" id="JBIACJ010000011">
    <property type="protein sequence ID" value="MFE8698188.1"/>
    <property type="molecule type" value="Genomic_DNA"/>
</dbReference>
<protein>
    <submittedName>
        <fullName evidence="6">Cytochrome c maturation protein CcmE</fullName>
    </submittedName>
</protein>
<evidence type="ECO:0000313" key="6">
    <source>
        <dbReference type="EMBL" id="MFE8698188.1"/>
    </source>
</evidence>
<organism evidence="6 7">
    <name type="scientific">Cytobacillus mangrovibacter</name>
    <dbReference type="NCBI Taxonomy" id="3299024"/>
    <lineage>
        <taxon>Bacteria</taxon>
        <taxon>Bacillati</taxon>
        <taxon>Bacillota</taxon>
        <taxon>Bacilli</taxon>
        <taxon>Bacillales</taxon>
        <taxon>Bacillaceae</taxon>
        <taxon>Cytobacillus</taxon>
    </lineage>
</organism>
<comment type="caution">
    <text evidence="6">The sequence shown here is derived from an EMBL/GenBank/DDBJ whole genome shotgun (WGS) entry which is preliminary data.</text>
</comment>
<feature type="compositionally biased region" description="Basic and acidic residues" evidence="5">
    <location>
        <begin position="137"/>
        <end position="150"/>
    </location>
</feature>
<keyword evidence="2" id="KW-0408">Iron</keyword>
<gene>
    <name evidence="6" type="ORF">ACFYKT_17845</name>
</gene>
<dbReference type="InterPro" id="IPR012340">
    <property type="entry name" value="NA-bd_OB-fold"/>
</dbReference>
<accession>A0ABW6K1Y2</accession>
<dbReference type="Pfam" id="PF03100">
    <property type="entry name" value="CcmE"/>
    <property type="match status" value="1"/>
</dbReference>
<comment type="subcellular location">
    <subcellularLocation>
        <location evidence="1">Membrane</location>
    </subcellularLocation>
</comment>
<reference evidence="6 7" key="1">
    <citation type="submission" date="2024-08" db="EMBL/GenBank/DDBJ databases">
        <title>Two novel Cytobacillus novel species.</title>
        <authorList>
            <person name="Liu G."/>
        </authorList>
    </citation>
    <scope>NUCLEOTIDE SEQUENCE [LARGE SCALE GENOMIC DNA]</scope>
    <source>
        <strain evidence="6 7">FJAT-53684</strain>
    </source>
</reference>
<keyword evidence="2" id="KW-0479">Metal-binding</keyword>
<dbReference type="Proteomes" id="UP001601058">
    <property type="component" value="Unassembled WGS sequence"/>
</dbReference>
<feature type="region of interest" description="Disordered" evidence="5">
    <location>
        <begin position="125"/>
        <end position="150"/>
    </location>
</feature>
<keyword evidence="7" id="KW-1185">Reference proteome</keyword>
<sequence length="150" mass="16941">MSKNKKIIFGLSLVAAAIMIMFFATMPSAGSKEITIEELLGQKDNYKDEYVMTQGLLNEDTIKWDADKIELTFEIVEEESNTSLPITYKGVKPDNFSEDVIVIVEGFLQGNGVFEAEKVQTKCPSKYEGEDTANYDAQRHKNLNEDKQDE</sequence>
<keyword evidence="2" id="KW-0349">Heme</keyword>
<evidence type="ECO:0000256" key="3">
    <source>
        <dbReference type="ARBA" id="ARBA00022748"/>
    </source>
</evidence>
<evidence type="ECO:0000256" key="4">
    <source>
        <dbReference type="ARBA" id="ARBA00023136"/>
    </source>
</evidence>
<evidence type="ECO:0000256" key="1">
    <source>
        <dbReference type="ARBA" id="ARBA00004370"/>
    </source>
</evidence>
<evidence type="ECO:0000313" key="7">
    <source>
        <dbReference type="Proteomes" id="UP001601058"/>
    </source>
</evidence>
<evidence type="ECO:0000256" key="2">
    <source>
        <dbReference type="ARBA" id="ARBA00022617"/>
    </source>
</evidence>
<proteinExistence type="predicted"/>
<dbReference type="SUPFAM" id="SSF82093">
    <property type="entry name" value="Heme chaperone CcmE"/>
    <property type="match status" value="1"/>
</dbReference>
<dbReference type="RefSeq" id="WP_389222346.1">
    <property type="nucleotide sequence ID" value="NZ_JBIACJ010000011.1"/>
</dbReference>